<evidence type="ECO:0000313" key="1">
    <source>
        <dbReference type="EMBL" id="SVA22280.1"/>
    </source>
</evidence>
<gene>
    <name evidence="1" type="ORF">METZ01_LOCUS75134</name>
</gene>
<accession>A0A381U223</accession>
<organism evidence="1">
    <name type="scientific">marine metagenome</name>
    <dbReference type="NCBI Taxonomy" id="408172"/>
    <lineage>
        <taxon>unclassified sequences</taxon>
        <taxon>metagenomes</taxon>
        <taxon>ecological metagenomes</taxon>
    </lineage>
</organism>
<dbReference type="Gene3D" id="3.90.1680.10">
    <property type="entry name" value="SOS response associated peptidase-like"/>
    <property type="match status" value="1"/>
</dbReference>
<dbReference type="GO" id="GO:0106300">
    <property type="term" value="P:protein-DNA covalent cross-linking repair"/>
    <property type="evidence" value="ECO:0007669"/>
    <property type="project" value="InterPro"/>
</dbReference>
<dbReference type="EMBL" id="UINC01005590">
    <property type="protein sequence ID" value="SVA22280.1"/>
    <property type="molecule type" value="Genomic_DNA"/>
</dbReference>
<reference evidence="1" key="1">
    <citation type="submission" date="2018-05" db="EMBL/GenBank/DDBJ databases">
        <authorList>
            <person name="Lanie J.A."/>
            <person name="Ng W.-L."/>
            <person name="Kazmierczak K.M."/>
            <person name="Andrzejewski T.M."/>
            <person name="Davidsen T.M."/>
            <person name="Wayne K.J."/>
            <person name="Tettelin H."/>
            <person name="Glass J.I."/>
            <person name="Rusch D."/>
            <person name="Podicherti R."/>
            <person name="Tsui H.-C.T."/>
            <person name="Winkler M.E."/>
        </authorList>
    </citation>
    <scope>NUCLEOTIDE SEQUENCE</scope>
</reference>
<dbReference type="SUPFAM" id="SSF143081">
    <property type="entry name" value="BB1717-like"/>
    <property type="match status" value="1"/>
</dbReference>
<proteinExistence type="predicted"/>
<name>A0A381U223_9ZZZZ</name>
<dbReference type="InterPro" id="IPR003738">
    <property type="entry name" value="SRAP"/>
</dbReference>
<dbReference type="GO" id="GO:0003697">
    <property type="term" value="F:single-stranded DNA binding"/>
    <property type="evidence" value="ECO:0007669"/>
    <property type="project" value="InterPro"/>
</dbReference>
<evidence type="ECO:0008006" key="2">
    <source>
        <dbReference type="Google" id="ProtNLM"/>
    </source>
</evidence>
<protein>
    <recommendedName>
        <fullName evidence="2">Abasic site processing protein</fullName>
    </recommendedName>
</protein>
<dbReference type="AlphaFoldDB" id="A0A381U223"/>
<dbReference type="InterPro" id="IPR036590">
    <property type="entry name" value="SRAP-like"/>
</dbReference>
<sequence>MLSIAGLYTNDHYVMFTSAPAEGIAHIHHRMPAILNDQSIDDWLNPDNKFSEIKTLLQPFDGLLEWDQTA</sequence>
<dbReference type="Pfam" id="PF02586">
    <property type="entry name" value="SRAP"/>
    <property type="match status" value="1"/>
</dbReference>